<evidence type="ECO:0000313" key="3">
    <source>
        <dbReference type="Proteomes" id="UP001152876"/>
    </source>
</evidence>
<evidence type="ECO:0000256" key="1">
    <source>
        <dbReference type="SAM" id="Phobius"/>
    </source>
</evidence>
<feature type="transmembrane region" description="Helical" evidence="1">
    <location>
        <begin position="28"/>
        <end position="48"/>
    </location>
</feature>
<keyword evidence="1" id="KW-0472">Membrane</keyword>
<dbReference type="InterPro" id="IPR026265">
    <property type="entry name" value="LptC"/>
</dbReference>
<evidence type="ECO:0008006" key="4">
    <source>
        <dbReference type="Google" id="ProtNLM"/>
    </source>
</evidence>
<evidence type="ECO:0000313" key="2">
    <source>
        <dbReference type="EMBL" id="MDG5974055.1"/>
    </source>
</evidence>
<dbReference type="Proteomes" id="UP001152876">
    <property type="component" value="Unassembled WGS sequence"/>
</dbReference>
<protein>
    <recommendedName>
        <fullName evidence="4">LPS export ABC transporter periplasmic protein LptC</fullName>
    </recommendedName>
</protein>
<dbReference type="OrthoDB" id="5298112at2"/>
<dbReference type="EMBL" id="AOGK01000002">
    <property type="protein sequence ID" value="MDG5974055.1"/>
    <property type="molecule type" value="Genomic_DNA"/>
</dbReference>
<dbReference type="GO" id="GO:0015221">
    <property type="term" value="F:lipopolysaccharide transmembrane transporter activity"/>
    <property type="evidence" value="ECO:0007669"/>
    <property type="project" value="InterPro"/>
</dbReference>
<sequence>MSTTAPSVPDLSVVRRSGFSPSRFWDQISIYLPVLIMGLLALASYWLLASTPEPELPVAARPPTHEPDYFMRRFSVKVFDPVGALTTEVYGVEARHHPDTDTIEIDDARIRSYNPQRLLTVATAEKVTSNGDSTVFILEGNASVVRQAGRNAAGELQPRMEFHGEYLRITLDPEHIESNRPVLLIRGRDQITADVLDYRGDSRVAVLSGRVRAQLAPR</sequence>
<keyword evidence="1" id="KW-1133">Transmembrane helix</keyword>
<dbReference type="RefSeq" id="WP_084236018.1">
    <property type="nucleotide sequence ID" value="NZ_AOGK01000002.1"/>
</dbReference>
<dbReference type="Gene3D" id="2.60.450.10">
    <property type="entry name" value="Lipopolysaccharide (LPS) transport protein A like domain"/>
    <property type="match status" value="1"/>
</dbReference>
<reference evidence="2" key="1">
    <citation type="submission" date="2013-01" db="EMBL/GenBank/DDBJ databases">
        <title>Genome draft of Hydrogenophaga taeniospiralis 2K1.</title>
        <authorList>
            <person name="Gomila M."/>
            <person name="Lalucat J."/>
        </authorList>
    </citation>
    <scope>NUCLEOTIDE SEQUENCE</scope>
    <source>
        <strain evidence="2">CCUG 15921</strain>
    </source>
</reference>
<organism evidence="2 3">
    <name type="scientific">Hydrogenophaga taeniospiralis CCUG 15921</name>
    <dbReference type="NCBI Taxonomy" id="1281780"/>
    <lineage>
        <taxon>Bacteria</taxon>
        <taxon>Pseudomonadati</taxon>
        <taxon>Pseudomonadota</taxon>
        <taxon>Betaproteobacteria</taxon>
        <taxon>Burkholderiales</taxon>
        <taxon>Comamonadaceae</taxon>
        <taxon>Hydrogenophaga</taxon>
    </lineage>
</organism>
<dbReference type="InterPro" id="IPR010664">
    <property type="entry name" value="LipoPS_assembly_LptC-rel"/>
</dbReference>
<dbReference type="NCBIfam" id="TIGR04409">
    <property type="entry name" value="LptC_YrbK"/>
    <property type="match status" value="1"/>
</dbReference>
<keyword evidence="1" id="KW-0812">Transmembrane</keyword>
<proteinExistence type="predicted"/>
<keyword evidence="3" id="KW-1185">Reference proteome</keyword>
<dbReference type="Pfam" id="PF06835">
    <property type="entry name" value="LptC"/>
    <property type="match status" value="1"/>
</dbReference>
<accession>A0A9X4NTI1</accession>
<name>A0A9X4NTI1_9BURK</name>
<comment type="caution">
    <text evidence="2">The sequence shown here is derived from an EMBL/GenBank/DDBJ whole genome shotgun (WGS) entry which is preliminary data.</text>
</comment>
<dbReference type="GO" id="GO:0005886">
    <property type="term" value="C:plasma membrane"/>
    <property type="evidence" value="ECO:0007669"/>
    <property type="project" value="InterPro"/>
</dbReference>
<gene>
    <name evidence="2" type="ORF">H010_02262</name>
</gene>
<dbReference type="AlphaFoldDB" id="A0A9X4NTI1"/>